<gene>
    <name evidence="1" type="ORF">EV192_10247</name>
</gene>
<dbReference type="SUPFAM" id="SSF47240">
    <property type="entry name" value="Ferritin-like"/>
    <property type="match status" value="1"/>
</dbReference>
<dbReference type="AlphaFoldDB" id="A0A4V2S806"/>
<accession>A0A4V2S806</accession>
<dbReference type="RefSeq" id="WP_132113301.1">
    <property type="nucleotide sequence ID" value="NZ_SLWS01000002.1"/>
</dbReference>
<dbReference type="Gene3D" id="1.10.620.20">
    <property type="entry name" value="Ribonucleotide Reductase, subunit A"/>
    <property type="match status" value="1"/>
</dbReference>
<evidence type="ECO:0000313" key="1">
    <source>
        <dbReference type="EMBL" id="TCO61910.1"/>
    </source>
</evidence>
<dbReference type="OrthoDB" id="3608488at2"/>
<protein>
    <submittedName>
        <fullName evidence="1">Para-aminobenzoate N-oxygenase AurF</fullName>
    </submittedName>
</protein>
<dbReference type="Proteomes" id="UP000295680">
    <property type="component" value="Unassembled WGS sequence"/>
</dbReference>
<reference evidence="1 2" key="1">
    <citation type="submission" date="2019-03" db="EMBL/GenBank/DDBJ databases">
        <title>Genomic Encyclopedia of Type Strains, Phase IV (KMG-IV): sequencing the most valuable type-strain genomes for metagenomic binning, comparative biology and taxonomic classification.</title>
        <authorList>
            <person name="Goeker M."/>
        </authorList>
    </citation>
    <scope>NUCLEOTIDE SEQUENCE [LARGE SCALE GENOMIC DNA]</scope>
    <source>
        <strain evidence="1 2">DSM 45934</strain>
    </source>
</reference>
<name>A0A4V2S806_9PSEU</name>
<keyword evidence="2" id="KW-1185">Reference proteome</keyword>
<organism evidence="1 2">
    <name type="scientific">Actinocrispum wychmicini</name>
    <dbReference type="NCBI Taxonomy" id="1213861"/>
    <lineage>
        <taxon>Bacteria</taxon>
        <taxon>Bacillati</taxon>
        <taxon>Actinomycetota</taxon>
        <taxon>Actinomycetes</taxon>
        <taxon>Pseudonocardiales</taxon>
        <taxon>Pseudonocardiaceae</taxon>
        <taxon>Actinocrispum</taxon>
    </lineage>
</organism>
<sequence length="291" mass="34053">MTARSRLNEIASRLSQLSREQHYNVYQLFEWPESLAEDRYWIAPELMTCYGTDAWDELSEPQRLRLAHWESVNFFSMNVHLIRELIGEVANRIYTTRYPGLSEFFHDFIHEENEHMWFFATFCQRYGGKIYEPKKLIFGDGPEQDVLRDVIVFGRILIAEELCDVFNARMAKDERLPALVQQINDVHHRDESRHIAFGRQMMRALSEEAADTVGRDEVRKAGDYLGRYITMCLRALYNSRAYADAGLPDPHGLRSRLTADPARKAIHRELMAHTMEFLERIGLCESASVDW</sequence>
<dbReference type="InterPro" id="IPR012348">
    <property type="entry name" value="RNR-like"/>
</dbReference>
<comment type="caution">
    <text evidence="1">The sequence shown here is derived from an EMBL/GenBank/DDBJ whole genome shotgun (WGS) entry which is preliminary data.</text>
</comment>
<proteinExistence type="predicted"/>
<evidence type="ECO:0000313" key="2">
    <source>
        <dbReference type="Proteomes" id="UP000295680"/>
    </source>
</evidence>
<dbReference type="GO" id="GO:0016491">
    <property type="term" value="F:oxidoreductase activity"/>
    <property type="evidence" value="ECO:0007669"/>
    <property type="project" value="InterPro"/>
</dbReference>
<dbReference type="InterPro" id="IPR025859">
    <property type="entry name" value="AurF/CmlI"/>
</dbReference>
<dbReference type="Pfam" id="PF11583">
    <property type="entry name" value="AurF"/>
    <property type="match status" value="1"/>
</dbReference>
<dbReference type="InterPro" id="IPR009078">
    <property type="entry name" value="Ferritin-like_SF"/>
</dbReference>
<dbReference type="EMBL" id="SLWS01000002">
    <property type="protein sequence ID" value="TCO61910.1"/>
    <property type="molecule type" value="Genomic_DNA"/>
</dbReference>